<evidence type="ECO:0000313" key="3">
    <source>
        <dbReference type="EMBL" id="KAB2588084.1"/>
    </source>
</evidence>
<keyword evidence="2" id="KW-0472">Membrane</keyword>
<gene>
    <name evidence="3" type="ORF">F5983_34330</name>
</gene>
<keyword evidence="4" id="KW-1185">Reference proteome</keyword>
<comment type="caution">
    <text evidence="3">The sequence shown here is derived from an EMBL/GenBank/DDBJ whole genome shotgun (WGS) entry which is preliminary data.</text>
</comment>
<feature type="transmembrane region" description="Helical" evidence="2">
    <location>
        <begin position="25"/>
        <end position="49"/>
    </location>
</feature>
<dbReference type="EMBL" id="VYUA01000060">
    <property type="protein sequence ID" value="KAB2588084.1"/>
    <property type="molecule type" value="Genomic_DNA"/>
</dbReference>
<sequence length="237" mass="25293">MNDVYAHQPSEDPSGGNGGPGRRRWIVAAVVAGLLVISGTAVATGLLLLDENDEMTSGRVKDHGPDVGWAEGITPAWMSGHMDLAIPPTAQSPQAAYEVTSRFDTGLLAFTLTRREAEAYLAENPPQGKWLEPTAAQTDVPAHDFTHLGLPEPETFKKGLRYGYVCPGAAKATASPEPSGAPDMPYGMEDGFDTSDEQCVRLYAHEYAPQRTRIYLRAHFDPGISSLPATSPSASVG</sequence>
<proteinExistence type="predicted"/>
<dbReference type="AlphaFoldDB" id="A0A5N5EPT5"/>
<reference evidence="3 4" key="1">
    <citation type="submission" date="2019-09" db="EMBL/GenBank/DDBJ databases">
        <authorList>
            <person name="Liu P."/>
        </authorList>
    </citation>
    <scope>NUCLEOTIDE SEQUENCE [LARGE SCALE GENOMIC DNA]</scope>
    <source>
        <strain evidence="3 4">TRM68085</strain>
    </source>
</reference>
<organism evidence="3 4">
    <name type="scientific">Streptomyces arboris</name>
    <dbReference type="NCBI Taxonomy" id="2600619"/>
    <lineage>
        <taxon>Bacteria</taxon>
        <taxon>Bacillati</taxon>
        <taxon>Actinomycetota</taxon>
        <taxon>Actinomycetes</taxon>
        <taxon>Kitasatosporales</taxon>
        <taxon>Streptomycetaceae</taxon>
        <taxon>Streptomyces</taxon>
    </lineage>
</organism>
<dbReference type="RefSeq" id="WP_151513737.1">
    <property type="nucleotide sequence ID" value="NZ_VYUA01000060.1"/>
</dbReference>
<evidence type="ECO:0000256" key="1">
    <source>
        <dbReference type="SAM" id="MobiDB-lite"/>
    </source>
</evidence>
<dbReference type="Proteomes" id="UP000326907">
    <property type="component" value="Unassembled WGS sequence"/>
</dbReference>
<keyword evidence="2" id="KW-1133">Transmembrane helix</keyword>
<evidence type="ECO:0000256" key="2">
    <source>
        <dbReference type="SAM" id="Phobius"/>
    </source>
</evidence>
<accession>A0A5N5EPT5</accession>
<feature type="region of interest" description="Disordered" evidence="1">
    <location>
        <begin position="1"/>
        <end position="21"/>
    </location>
</feature>
<protein>
    <submittedName>
        <fullName evidence="3">Uncharacterized protein</fullName>
    </submittedName>
</protein>
<evidence type="ECO:0000313" key="4">
    <source>
        <dbReference type="Proteomes" id="UP000326907"/>
    </source>
</evidence>
<keyword evidence="2" id="KW-0812">Transmembrane</keyword>
<name>A0A5N5EPT5_9ACTN</name>